<reference evidence="2 3" key="1">
    <citation type="submission" date="2016-10" db="EMBL/GenBank/DDBJ databases">
        <authorList>
            <person name="Varghese N."/>
            <person name="Submissions S."/>
        </authorList>
    </citation>
    <scope>NUCLEOTIDE SEQUENCE [LARGE SCALE GENOMIC DNA]</scope>
    <source>
        <strain evidence="2 3">DSM 16525</strain>
    </source>
</reference>
<evidence type="ECO:0000313" key="1">
    <source>
        <dbReference type="EMBL" id="GEN06960.1"/>
    </source>
</evidence>
<comment type="caution">
    <text evidence="1">The sequence shown here is derived from an EMBL/GenBank/DDBJ whole genome shotgun (WGS) entry which is preliminary data.</text>
</comment>
<accession>A0A511SYH9</accession>
<organism evidence="1 4">
    <name type="scientific">Myxococcus fulvus</name>
    <dbReference type="NCBI Taxonomy" id="33"/>
    <lineage>
        <taxon>Bacteria</taxon>
        <taxon>Pseudomonadati</taxon>
        <taxon>Myxococcota</taxon>
        <taxon>Myxococcia</taxon>
        <taxon>Myxococcales</taxon>
        <taxon>Cystobacterineae</taxon>
        <taxon>Myxococcaceae</taxon>
        <taxon>Myxococcus</taxon>
    </lineage>
</organism>
<dbReference type="AlphaFoldDB" id="A0A511SYH9"/>
<dbReference type="PROSITE" id="PS51257">
    <property type="entry name" value="PROKAR_LIPOPROTEIN"/>
    <property type="match status" value="1"/>
</dbReference>
<dbReference type="OrthoDB" id="5483347at2"/>
<gene>
    <name evidence="1" type="ORF">MFU01_19970</name>
    <name evidence="2" type="ORF">SAMN05443572_104416</name>
</gene>
<dbReference type="EMBL" id="BJXR01000019">
    <property type="protein sequence ID" value="GEN06960.1"/>
    <property type="molecule type" value="Genomic_DNA"/>
</dbReference>
<evidence type="ECO:0000313" key="4">
    <source>
        <dbReference type="Proteomes" id="UP000321514"/>
    </source>
</evidence>
<proteinExistence type="predicted"/>
<dbReference type="EMBL" id="FOIB01000004">
    <property type="protein sequence ID" value="SEU02311.1"/>
    <property type="molecule type" value="Genomic_DNA"/>
</dbReference>
<keyword evidence="3" id="KW-1185">Reference proteome</keyword>
<sequence length="692" mass="73595">MRRLLLVLPLVLIVGCKKDVTQGAVKVTVNYTRFLPGCLRVQARDVESGKELTQDVTELRGTRAQGGTMTVGVGPPTDWGKTVEVRATAFEQACVGDGVVTDSQRVTLVMDAIQDTTLTLQAVDADQDGYVDVSSNGTDCRDDRPDINPGVEERCNEVDDNCDGIGDAEHFQLNTACSTSADCHGVYRCDLTDFVQFCDTPPSSSVYPDNDRDGHGRLGSEARIVCTAVPEGYTAGPPDDCDDDAYSIHPGSPDRCDGEDTNCDGEKDEGFPQLTEVCTDSFQCAGAYACAADALGVTCVSMVTPTSWYPDEDGDGFGAATGEVRSCVKPAGAYVANNTDCNDGNPLTNPDAPEICDGLDNNCDGATEDVLTVCPGGAAPTWTSRNVGVSGTGNMRDWYSASAWMKGGVWVGGDDNRRARLVPPATSFAVITDGSCGASSTQWRSVWADPGNNGRAWLGSEGGKKAHQNVNASGCSEIQDDDQWIFGMTGIRTNNVLTIYGAASPTEFNTATTGRVFAWDGGGNLSYNSHGNNPLPKVEDVHGFSQTHLLLVGGQSNAPRVLRFNPGNNRWESENAEQNTPGARPLKGVWVVNERVAFAVGNEGTVLRKVDGSTWAKQSFPNNDNLTSVIAFGAASAYATCASGHIYRYTGADWSRVHEGSGSYNDITGTAPDDLWVVGTGGRIVRWPAWPQ</sequence>
<dbReference type="STRING" id="1334629.MFUL124B02_38485"/>
<dbReference type="InterPro" id="IPR021655">
    <property type="entry name" value="Put_metal-bd"/>
</dbReference>
<dbReference type="Proteomes" id="UP000321514">
    <property type="component" value="Unassembled WGS sequence"/>
</dbReference>
<dbReference type="Pfam" id="PF11617">
    <property type="entry name" value="Cu-binding_MopE"/>
    <property type="match status" value="3"/>
</dbReference>
<evidence type="ECO:0000313" key="2">
    <source>
        <dbReference type="EMBL" id="SEU02311.1"/>
    </source>
</evidence>
<evidence type="ECO:0000313" key="3">
    <source>
        <dbReference type="Proteomes" id="UP000183760"/>
    </source>
</evidence>
<reference evidence="1 4" key="2">
    <citation type="submission" date="2019-07" db="EMBL/GenBank/DDBJ databases">
        <title>Whole genome shotgun sequence of Myxococcus fulvus NBRC 100333.</title>
        <authorList>
            <person name="Hosoyama A."/>
            <person name="Uohara A."/>
            <person name="Ohji S."/>
            <person name="Ichikawa N."/>
        </authorList>
    </citation>
    <scope>NUCLEOTIDE SEQUENCE [LARGE SCALE GENOMIC DNA]</scope>
    <source>
        <strain evidence="1 4">NBRC 100333</strain>
    </source>
</reference>
<dbReference type="Proteomes" id="UP000183760">
    <property type="component" value="Unassembled WGS sequence"/>
</dbReference>
<name>A0A511SYH9_MYXFU</name>
<dbReference type="RefSeq" id="WP_074953753.1">
    <property type="nucleotide sequence ID" value="NZ_BJXR01000019.1"/>
</dbReference>
<protein>
    <submittedName>
        <fullName evidence="2">Metal-binding motif-containing protein</fullName>
    </submittedName>
</protein>